<sequence length="84" mass="9740">MLIDYRMKCSVLVMYLGSGVRLMEDVFRRGLLARQAQSQRAAQTTLYRHLILPKIALARNGTDRRLGFHGLPLIPKREYRCFTS</sequence>
<organism evidence="1 2">
    <name type="scientific">Trichogramma brassicae</name>
    <dbReference type="NCBI Taxonomy" id="86971"/>
    <lineage>
        <taxon>Eukaryota</taxon>
        <taxon>Metazoa</taxon>
        <taxon>Ecdysozoa</taxon>
        <taxon>Arthropoda</taxon>
        <taxon>Hexapoda</taxon>
        <taxon>Insecta</taxon>
        <taxon>Pterygota</taxon>
        <taxon>Neoptera</taxon>
        <taxon>Endopterygota</taxon>
        <taxon>Hymenoptera</taxon>
        <taxon>Apocrita</taxon>
        <taxon>Proctotrupomorpha</taxon>
        <taxon>Chalcidoidea</taxon>
        <taxon>Trichogrammatidae</taxon>
        <taxon>Trichogramma</taxon>
    </lineage>
</organism>
<protein>
    <submittedName>
        <fullName evidence="1">Uncharacterized protein</fullName>
    </submittedName>
</protein>
<dbReference type="EMBL" id="CADCXV010000087">
    <property type="protein sequence ID" value="CAB0028167.1"/>
    <property type="molecule type" value="Genomic_DNA"/>
</dbReference>
<accession>A0A6H5HUW2</accession>
<dbReference type="AlphaFoldDB" id="A0A6H5HUW2"/>
<proteinExistence type="predicted"/>
<name>A0A6H5HUW2_9HYME</name>
<evidence type="ECO:0000313" key="1">
    <source>
        <dbReference type="EMBL" id="CAB0028167.1"/>
    </source>
</evidence>
<evidence type="ECO:0000313" key="2">
    <source>
        <dbReference type="Proteomes" id="UP000479190"/>
    </source>
</evidence>
<keyword evidence="2" id="KW-1185">Reference proteome</keyword>
<reference evidence="1 2" key="1">
    <citation type="submission" date="2020-02" db="EMBL/GenBank/DDBJ databases">
        <authorList>
            <person name="Ferguson B K."/>
        </authorList>
    </citation>
    <scope>NUCLEOTIDE SEQUENCE [LARGE SCALE GENOMIC DNA]</scope>
</reference>
<dbReference type="Proteomes" id="UP000479190">
    <property type="component" value="Unassembled WGS sequence"/>
</dbReference>
<gene>
    <name evidence="1" type="ORF">TBRA_LOCUS383</name>
</gene>